<dbReference type="PANTHER" id="PTHR34297">
    <property type="entry name" value="HYPOTHETICAL CYTOSOLIC PROTEIN-RELATED"/>
    <property type="match status" value="1"/>
</dbReference>
<dbReference type="AlphaFoldDB" id="E6SL58"/>
<reference evidence="3" key="2">
    <citation type="journal article" date="2010" name="Stand. Genomic Sci.">
        <title>Complete genome sequence of Thermaerobacter marianensis type strain (7p75aT).</title>
        <authorList>
            <person name="Han C."/>
            <person name="Gu W."/>
            <person name="Zhang X."/>
            <person name="Lapidus A."/>
            <person name="Nolan M."/>
            <person name="Copeland A."/>
            <person name="Lucas S."/>
            <person name="Glavina Del Rio T."/>
            <person name="Tice H."/>
            <person name="Cheng J."/>
            <person name="Tapia R."/>
            <person name="Goodwin L."/>
            <person name="Pitluck S."/>
            <person name="Pagani I."/>
            <person name="Ivanova N."/>
            <person name="Mavromatis K."/>
            <person name="Mikhailova N."/>
            <person name="Pati A."/>
            <person name="Chen A."/>
            <person name="Palaniappan K."/>
            <person name="Land M."/>
            <person name="Hauser L."/>
            <person name="Chang Y."/>
            <person name="Jeffries C."/>
            <person name="Schneider S."/>
            <person name="Rohde M."/>
            <person name="Goker M."/>
            <person name="Pukall R."/>
            <person name="Woyke T."/>
            <person name="Bristow J."/>
            <person name="Eisen J."/>
            <person name="Markowitz V."/>
            <person name="Hugenholtz P."/>
            <person name="Kyrpides N."/>
            <person name="Klenk H."/>
            <person name="Detter J."/>
        </authorList>
    </citation>
    <scope>NUCLEOTIDE SEQUENCE [LARGE SCALE GENOMIC DNA]</scope>
    <source>
        <strain evidence="3">ATCC 700841 / DSM 12885 / JCM 10246 / 7p75a</strain>
    </source>
</reference>
<evidence type="ECO:0000313" key="3">
    <source>
        <dbReference type="Proteomes" id="UP000008915"/>
    </source>
</evidence>
<dbReference type="RefSeq" id="WP_013495594.1">
    <property type="nucleotide sequence ID" value="NC_014831.1"/>
</dbReference>
<protein>
    <recommendedName>
        <fullName evidence="4">Asp23/Gls24 family envelope stress response protein</fullName>
    </recommendedName>
</protein>
<comment type="similarity">
    <text evidence="1">Belongs to the asp23 family.</text>
</comment>
<gene>
    <name evidence="2" type="ordered locus">Tmar_1176</name>
</gene>
<dbReference type="OrthoDB" id="9793465at2"/>
<dbReference type="Proteomes" id="UP000008915">
    <property type="component" value="Chromosome"/>
</dbReference>
<dbReference type="InterPro" id="IPR005531">
    <property type="entry name" value="Asp23"/>
</dbReference>
<dbReference type="Pfam" id="PF03780">
    <property type="entry name" value="Asp23"/>
    <property type="match status" value="1"/>
</dbReference>
<dbReference type="STRING" id="644966.Tmar_1176"/>
<sequence>MEEQGEFLPLPGEDDGGHIRIASEVVSVIAGIAAMEIDGVAGMASGGLVGGLSEMLGWKNLGKGVKVEVGERECTIDLFMIVHYGVRIPQVAERVQDNVKRAVETMTGLRVRSVNIHIQGVAFPETQREVEARAK</sequence>
<dbReference type="HOGENOM" id="CLU_113198_4_2_9"/>
<name>E6SL58_THEM7</name>
<dbReference type="KEGG" id="tmr:Tmar_1176"/>
<keyword evidence="3" id="KW-1185">Reference proteome</keyword>
<accession>E6SL58</accession>
<dbReference type="eggNOG" id="COG1302">
    <property type="taxonomic scope" value="Bacteria"/>
</dbReference>
<evidence type="ECO:0000256" key="1">
    <source>
        <dbReference type="ARBA" id="ARBA00005721"/>
    </source>
</evidence>
<proteinExistence type="inferred from homology"/>
<reference evidence="2 3" key="1">
    <citation type="journal article" date="2010" name="Stand. Genomic Sci.">
        <title>Complete genome sequence of Thermaerobacter marianensis type strain (7p75a).</title>
        <authorList>
            <person name="Han C."/>
            <person name="Gu W."/>
            <person name="Zhang X."/>
            <person name="Lapidus A."/>
            <person name="Nolan M."/>
            <person name="Copeland A."/>
            <person name="Lucas S."/>
            <person name="Del Rio T.G."/>
            <person name="Tice H."/>
            <person name="Cheng J.F."/>
            <person name="Tapia R."/>
            <person name="Goodwin L."/>
            <person name="Pitluck S."/>
            <person name="Pagani I."/>
            <person name="Ivanova N."/>
            <person name="Mavromatis K."/>
            <person name="Mikhailova N."/>
            <person name="Pati A."/>
            <person name="Chen A."/>
            <person name="Palaniappan K."/>
            <person name="Land M."/>
            <person name="Hauser L."/>
            <person name="Chang Y.J."/>
            <person name="Jeffries C.D."/>
            <person name="Schneider S."/>
            <person name="Rohde M."/>
            <person name="Goker M."/>
            <person name="Pukall R."/>
            <person name="Woyke T."/>
            <person name="Bristow J."/>
            <person name="Eisen J.A."/>
            <person name="Markowitz V."/>
            <person name="Hugenholtz P."/>
            <person name="Kyrpides N.C."/>
            <person name="Klenk H.P."/>
            <person name="Detter J.C."/>
        </authorList>
    </citation>
    <scope>NUCLEOTIDE SEQUENCE [LARGE SCALE GENOMIC DNA]</scope>
    <source>
        <strain evidence="3">ATCC 700841 / DSM 12885 / JCM 10246 / 7p75a</strain>
    </source>
</reference>
<dbReference type="PANTHER" id="PTHR34297:SF2">
    <property type="entry name" value="ASP23_GLS24 FAMILY ENVELOPE STRESS RESPONSE PROTEIN"/>
    <property type="match status" value="1"/>
</dbReference>
<organism evidence="2 3">
    <name type="scientific">Thermaerobacter marianensis (strain ATCC 700841 / DSM 12885 / JCM 10246 / 7p75a)</name>
    <dbReference type="NCBI Taxonomy" id="644966"/>
    <lineage>
        <taxon>Bacteria</taxon>
        <taxon>Bacillati</taxon>
        <taxon>Bacillota</taxon>
        <taxon>Clostridia</taxon>
        <taxon>Eubacteriales</taxon>
        <taxon>Clostridiales Family XVII. Incertae Sedis</taxon>
        <taxon>Thermaerobacter</taxon>
    </lineage>
</organism>
<dbReference type="EMBL" id="CP002344">
    <property type="protein sequence ID" value="ADU51289.1"/>
    <property type="molecule type" value="Genomic_DNA"/>
</dbReference>
<evidence type="ECO:0008006" key="4">
    <source>
        <dbReference type="Google" id="ProtNLM"/>
    </source>
</evidence>
<evidence type="ECO:0000313" key="2">
    <source>
        <dbReference type="EMBL" id="ADU51289.1"/>
    </source>
</evidence>